<protein>
    <submittedName>
        <fullName evidence="2">Uncharacterized protein</fullName>
    </submittedName>
</protein>
<feature type="compositionally biased region" description="Low complexity" evidence="1">
    <location>
        <begin position="335"/>
        <end position="356"/>
    </location>
</feature>
<feature type="compositionally biased region" description="Polar residues" evidence="1">
    <location>
        <begin position="1"/>
        <end position="15"/>
    </location>
</feature>
<gene>
    <name evidence="2" type="ORF">LTR78_008194</name>
</gene>
<feature type="compositionally biased region" description="Basic and acidic residues" evidence="1">
    <location>
        <begin position="193"/>
        <end position="205"/>
    </location>
</feature>
<sequence length="423" mass="42258">MTDSYNSSNTLGNERSGQTGTGSSGLAGSGTVSGVNPNELTGARADALEHSHHGGDQLGSVRADHGDSRGMDSRLGGDHHTGTGHTSHTGRDATLGAGAGAIGTGAHEKHHHGDSTSRSGLTGSGMTGGGQHAEMYGGSSKSVDMPDATGRHGQFGEMGEKSASLKDRLVGAITGHKPAEKDTQRFEPAGTEGESKHHDKHRAEEGAVAGAGAGALASHEHNKHDKHHDTRDKQHGTHGTHDKHDKHRAEEGALAGAGVGVGAGTLAGREHERGSGLDEARERGAGYETGSNPHHGLTSSTGNDVAIGGRAPVSDPIRGDPALMSTGGERGTGLGSSTTGTGLGSTTTGLGASHTGSGLGSSSGTGLGSSSTSTGLGSSTLGQGAHDQSNLSAGQEGLIHGHHTTMIGEVLDPHLGQSSEKRL</sequence>
<proteinExistence type="predicted"/>
<feature type="compositionally biased region" description="Basic and acidic residues" evidence="1">
    <location>
        <begin position="46"/>
        <end position="55"/>
    </location>
</feature>
<name>A0AAE0TTJ4_9PEZI</name>
<evidence type="ECO:0000313" key="2">
    <source>
        <dbReference type="EMBL" id="KAK3672019.1"/>
    </source>
</evidence>
<dbReference type="EMBL" id="JAUTXT010000037">
    <property type="protein sequence ID" value="KAK3672019.1"/>
    <property type="molecule type" value="Genomic_DNA"/>
</dbReference>
<feature type="compositionally biased region" description="Gly residues" evidence="1">
    <location>
        <begin position="122"/>
        <end position="131"/>
    </location>
</feature>
<feature type="compositionally biased region" description="Basic and acidic residues" evidence="1">
    <location>
        <begin position="62"/>
        <end position="81"/>
    </location>
</feature>
<feature type="compositionally biased region" description="Basic and acidic residues" evidence="1">
    <location>
        <begin position="218"/>
        <end position="247"/>
    </location>
</feature>
<feature type="compositionally biased region" description="Gly residues" evidence="1">
    <location>
        <begin position="357"/>
        <end position="367"/>
    </location>
</feature>
<organism evidence="2 3">
    <name type="scientific">Recurvomyces mirabilis</name>
    <dbReference type="NCBI Taxonomy" id="574656"/>
    <lineage>
        <taxon>Eukaryota</taxon>
        <taxon>Fungi</taxon>
        <taxon>Dikarya</taxon>
        <taxon>Ascomycota</taxon>
        <taxon>Pezizomycotina</taxon>
        <taxon>Dothideomycetes</taxon>
        <taxon>Dothideomycetidae</taxon>
        <taxon>Mycosphaerellales</taxon>
        <taxon>Teratosphaeriaceae</taxon>
        <taxon>Recurvomyces</taxon>
    </lineage>
</organism>
<feature type="region of interest" description="Disordered" evidence="1">
    <location>
        <begin position="174"/>
        <end position="247"/>
    </location>
</feature>
<evidence type="ECO:0000256" key="1">
    <source>
        <dbReference type="SAM" id="MobiDB-lite"/>
    </source>
</evidence>
<keyword evidence="3" id="KW-1185">Reference proteome</keyword>
<feature type="compositionally biased region" description="Low complexity" evidence="1">
    <location>
        <begin position="206"/>
        <end position="217"/>
    </location>
</feature>
<feature type="compositionally biased region" description="Low complexity" evidence="1">
    <location>
        <begin position="368"/>
        <end position="382"/>
    </location>
</feature>
<reference evidence="2" key="1">
    <citation type="submission" date="2023-07" db="EMBL/GenBank/DDBJ databases">
        <title>Black Yeasts Isolated from many extreme environments.</title>
        <authorList>
            <person name="Coleine C."/>
            <person name="Stajich J.E."/>
            <person name="Selbmann L."/>
        </authorList>
    </citation>
    <scope>NUCLEOTIDE SEQUENCE</scope>
    <source>
        <strain evidence="2">CCFEE 5485</strain>
    </source>
</reference>
<feature type="compositionally biased region" description="Polar residues" evidence="1">
    <location>
        <begin position="289"/>
        <end position="303"/>
    </location>
</feature>
<dbReference type="AlphaFoldDB" id="A0AAE0TTJ4"/>
<feature type="compositionally biased region" description="Basic and acidic residues" evidence="1">
    <location>
        <begin position="268"/>
        <end position="285"/>
    </location>
</feature>
<feature type="region of interest" description="Disordered" evidence="1">
    <location>
        <begin position="267"/>
        <end position="391"/>
    </location>
</feature>
<dbReference type="Proteomes" id="UP001274830">
    <property type="component" value="Unassembled WGS sequence"/>
</dbReference>
<feature type="region of interest" description="Disordered" evidence="1">
    <location>
        <begin position="1"/>
        <end position="162"/>
    </location>
</feature>
<feature type="compositionally biased region" description="Gly residues" evidence="1">
    <location>
        <begin position="19"/>
        <end position="28"/>
    </location>
</feature>
<evidence type="ECO:0000313" key="3">
    <source>
        <dbReference type="Proteomes" id="UP001274830"/>
    </source>
</evidence>
<accession>A0AAE0TTJ4</accession>
<comment type="caution">
    <text evidence="2">The sequence shown here is derived from an EMBL/GenBank/DDBJ whole genome shotgun (WGS) entry which is preliminary data.</text>
</comment>